<comment type="caution">
    <text evidence="5">The sequence shown here is derived from an EMBL/GenBank/DDBJ whole genome shotgun (WGS) entry which is preliminary data.</text>
</comment>
<dbReference type="InterPro" id="IPR012677">
    <property type="entry name" value="Nucleotide-bd_a/b_plait_sf"/>
</dbReference>
<evidence type="ECO:0000256" key="2">
    <source>
        <dbReference type="PROSITE-ProRule" id="PRU00176"/>
    </source>
</evidence>
<dbReference type="CDD" id="cd12400">
    <property type="entry name" value="RRM_Nop6"/>
    <property type="match status" value="1"/>
</dbReference>
<evidence type="ECO:0000259" key="4">
    <source>
        <dbReference type="PROSITE" id="PS50102"/>
    </source>
</evidence>
<dbReference type="CDD" id="cd21039">
    <property type="entry name" value="NURR"/>
    <property type="match status" value="1"/>
</dbReference>
<dbReference type="Gene3D" id="3.30.70.330">
    <property type="match status" value="1"/>
</dbReference>
<dbReference type="SMART" id="SM00360">
    <property type="entry name" value="RRM"/>
    <property type="match status" value="1"/>
</dbReference>
<feature type="compositionally biased region" description="Basic and acidic residues" evidence="3">
    <location>
        <begin position="346"/>
        <end position="359"/>
    </location>
</feature>
<dbReference type="GO" id="GO:0042274">
    <property type="term" value="P:ribosomal small subunit biogenesis"/>
    <property type="evidence" value="ECO:0007669"/>
    <property type="project" value="TreeGrafter"/>
</dbReference>
<dbReference type="Proteomes" id="UP001515480">
    <property type="component" value="Unassembled WGS sequence"/>
</dbReference>
<feature type="compositionally biased region" description="Basic and acidic residues" evidence="3">
    <location>
        <begin position="83"/>
        <end position="101"/>
    </location>
</feature>
<feature type="domain" description="RRM" evidence="4">
    <location>
        <begin position="158"/>
        <end position="239"/>
    </location>
</feature>
<dbReference type="PANTHER" id="PTHR23236:SF51">
    <property type="entry name" value="NUCLEOLAR PROTEIN 6"/>
    <property type="match status" value="1"/>
</dbReference>
<feature type="compositionally biased region" description="Basic residues" evidence="3">
    <location>
        <begin position="9"/>
        <end position="19"/>
    </location>
</feature>
<dbReference type="InterPro" id="IPR041337">
    <property type="entry name" value="hnRNP_Q_AcD"/>
</dbReference>
<dbReference type="SUPFAM" id="SSF54928">
    <property type="entry name" value="RNA-binding domain, RBD"/>
    <property type="match status" value="1"/>
</dbReference>
<dbReference type="PROSITE" id="PS50102">
    <property type="entry name" value="RRM"/>
    <property type="match status" value="1"/>
</dbReference>
<dbReference type="EMBL" id="JBGBPQ010000005">
    <property type="protein sequence ID" value="KAL1524287.1"/>
    <property type="molecule type" value="Genomic_DNA"/>
</dbReference>
<feature type="region of interest" description="Disordered" evidence="3">
    <location>
        <begin position="1"/>
        <end position="151"/>
    </location>
</feature>
<evidence type="ECO:0000256" key="3">
    <source>
        <dbReference type="SAM" id="MobiDB-lite"/>
    </source>
</evidence>
<evidence type="ECO:0000313" key="6">
    <source>
        <dbReference type="Proteomes" id="UP001515480"/>
    </source>
</evidence>
<feature type="compositionally biased region" description="Low complexity" evidence="3">
    <location>
        <begin position="55"/>
        <end position="73"/>
    </location>
</feature>
<accession>A0AB34JTE7</accession>
<evidence type="ECO:0000256" key="1">
    <source>
        <dbReference type="ARBA" id="ARBA00022884"/>
    </source>
</evidence>
<protein>
    <recommendedName>
        <fullName evidence="4">RRM domain-containing protein</fullName>
    </recommendedName>
</protein>
<feature type="compositionally biased region" description="Gly residues" evidence="3">
    <location>
        <begin position="380"/>
        <end position="390"/>
    </location>
</feature>
<dbReference type="InterPro" id="IPR034228">
    <property type="entry name" value="Nop6_RRM"/>
</dbReference>
<proteinExistence type="predicted"/>
<dbReference type="InterPro" id="IPR000504">
    <property type="entry name" value="RRM_dom"/>
</dbReference>
<evidence type="ECO:0000313" key="5">
    <source>
        <dbReference type="EMBL" id="KAL1524287.1"/>
    </source>
</evidence>
<feature type="region of interest" description="Disordered" evidence="3">
    <location>
        <begin position="346"/>
        <end position="390"/>
    </location>
</feature>
<organism evidence="5 6">
    <name type="scientific">Prymnesium parvum</name>
    <name type="common">Toxic golden alga</name>
    <dbReference type="NCBI Taxonomy" id="97485"/>
    <lineage>
        <taxon>Eukaryota</taxon>
        <taxon>Haptista</taxon>
        <taxon>Haptophyta</taxon>
        <taxon>Prymnesiophyceae</taxon>
        <taxon>Prymnesiales</taxon>
        <taxon>Prymnesiaceae</taxon>
        <taxon>Prymnesium</taxon>
    </lineage>
</organism>
<dbReference type="GO" id="GO:0019843">
    <property type="term" value="F:rRNA binding"/>
    <property type="evidence" value="ECO:0007669"/>
    <property type="project" value="TreeGrafter"/>
</dbReference>
<reference evidence="5 6" key="1">
    <citation type="journal article" date="2024" name="Science">
        <title>Giant polyketide synthase enzymes in the biosynthesis of giant marine polyether toxins.</title>
        <authorList>
            <person name="Fallon T.R."/>
            <person name="Shende V.V."/>
            <person name="Wierzbicki I.H."/>
            <person name="Pendleton A.L."/>
            <person name="Watervoot N.F."/>
            <person name="Auber R.P."/>
            <person name="Gonzalez D.J."/>
            <person name="Wisecaver J.H."/>
            <person name="Moore B.S."/>
        </authorList>
    </citation>
    <scope>NUCLEOTIDE SEQUENCE [LARGE SCALE GENOMIC DNA]</scope>
    <source>
        <strain evidence="5 6">12B1</strain>
    </source>
</reference>
<keyword evidence="6" id="KW-1185">Reference proteome</keyword>
<dbReference type="Pfam" id="PF00076">
    <property type="entry name" value="RRM_1"/>
    <property type="match status" value="1"/>
</dbReference>
<name>A0AB34JTE7_PRYPA</name>
<keyword evidence="1 2" id="KW-0694">RNA-binding</keyword>
<gene>
    <name evidence="5" type="ORF">AB1Y20_019190</name>
</gene>
<dbReference type="AlphaFoldDB" id="A0AB34JTE7"/>
<dbReference type="GO" id="GO:0005730">
    <property type="term" value="C:nucleolus"/>
    <property type="evidence" value="ECO:0007669"/>
    <property type="project" value="TreeGrafter"/>
</dbReference>
<dbReference type="InterPro" id="IPR035979">
    <property type="entry name" value="RBD_domain_sf"/>
</dbReference>
<sequence length="390" mass="41623">MPPSAPRALKPKKALKKRVASSTQPAPTEEPTMVDKATRKLKKKAANRSLDETHASSTQAAPSPSSLVETATTTEKKKKKKRAPGEDDRPPKLARRGEAEAGRPGAKKKKRAADDEAPAEGRGGGASAWDEGEGGASDGKRRRAEPLEAKPSKERIACTVFVGQLPYSASEADVRRHFKACAADGEVRVRLLTKRAEQGGGSRGMAFVELSSEAAVHTALRLHHSVMAGRRINVERTVGGGGASGERKQKLDELREKQGKQMVLTVKEMCDSILPAAEGEEEGEDEAEGGHFACVTRADIDERVLEFLCTVPTSLAEESLREIKALDMNGVRNRSAYVMGVLKRRVAESDSVKKPDHGASGKHAHAVKKGNGDARSKGGSKSGGKGRAPH</sequence>
<dbReference type="PANTHER" id="PTHR23236">
    <property type="entry name" value="EUKARYOTIC TRANSLATION INITIATION FACTOR 4B/4H"/>
    <property type="match status" value="1"/>
</dbReference>
<dbReference type="Pfam" id="PF18360">
    <property type="entry name" value="hnRNP_Q_AcD"/>
    <property type="match status" value="1"/>
</dbReference>